<dbReference type="EMBL" id="CP141615">
    <property type="protein sequence ID" value="WRP16518.1"/>
    <property type="molecule type" value="Genomic_DNA"/>
</dbReference>
<dbReference type="InterPro" id="IPR001109">
    <property type="entry name" value="Hydrogenase_HupF/HypC"/>
</dbReference>
<reference evidence="3 4" key="1">
    <citation type="journal article" date="2024" name="Front. Microbiol.">
        <title>Novel thermophilic genera Geochorda gen. nov. and Carboxydochorda gen. nov. from the deep terrestrial subsurface reveal the ecophysiological diversity in the class Limnochordia.</title>
        <authorList>
            <person name="Karnachuk O.V."/>
            <person name="Lukina A.P."/>
            <person name="Avakyan M.R."/>
            <person name="Kadnikov V.V."/>
            <person name="Begmatov S."/>
            <person name="Beletsky A.V."/>
            <person name="Vlasova K.G."/>
            <person name="Novikov A.A."/>
            <person name="Shcherbakova V.A."/>
            <person name="Mardanov A.V."/>
            <person name="Ravin N.V."/>
        </authorList>
    </citation>
    <scope>NUCLEOTIDE SEQUENCE [LARGE SCALE GENOMIC DNA]</scope>
    <source>
        <strain evidence="3 4">L945</strain>
    </source>
</reference>
<dbReference type="Gene3D" id="2.30.30.140">
    <property type="match status" value="1"/>
</dbReference>
<proteinExistence type="inferred from homology"/>
<dbReference type="PROSITE" id="PS01097">
    <property type="entry name" value="HUPF_HYPC"/>
    <property type="match status" value="1"/>
</dbReference>
<organism evidence="3 4">
    <name type="scientific">Carboxydichorda subterranea</name>
    <dbReference type="NCBI Taxonomy" id="3109565"/>
    <lineage>
        <taxon>Bacteria</taxon>
        <taxon>Bacillati</taxon>
        <taxon>Bacillota</taxon>
        <taxon>Limnochordia</taxon>
        <taxon>Limnochordales</taxon>
        <taxon>Geochordaceae</taxon>
        <taxon>Carboxydichorda</taxon>
    </lineage>
</organism>
<dbReference type="RefSeq" id="WP_324715791.1">
    <property type="nucleotide sequence ID" value="NZ_CP141615.1"/>
</dbReference>
<dbReference type="Proteomes" id="UP001332192">
    <property type="component" value="Chromosome"/>
</dbReference>
<dbReference type="Pfam" id="PF01455">
    <property type="entry name" value="HupF_HypC"/>
    <property type="match status" value="1"/>
</dbReference>
<name>A0ABZ1BVA0_9FIRM</name>
<feature type="compositionally biased region" description="Low complexity" evidence="2">
    <location>
        <begin position="91"/>
        <end position="101"/>
    </location>
</feature>
<accession>A0ABZ1BVA0</accession>
<evidence type="ECO:0000256" key="1">
    <source>
        <dbReference type="ARBA" id="ARBA00006018"/>
    </source>
</evidence>
<dbReference type="InterPro" id="IPR019812">
    <property type="entry name" value="Hydgase_assmbl_chp_CS"/>
</dbReference>
<dbReference type="PRINTS" id="PR00445">
    <property type="entry name" value="HUPFHYPC"/>
</dbReference>
<feature type="region of interest" description="Disordered" evidence="2">
    <location>
        <begin position="73"/>
        <end position="101"/>
    </location>
</feature>
<evidence type="ECO:0000313" key="4">
    <source>
        <dbReference type="Proteomes" id="UP001332192"/>
    </source>
</evidence>
<dbReference type="PANTHER" id="PTHR35177">
    <property type="entry name" value="HYDROGENASE MATURATION FACTOR HYBG"/>
    <property type="match status" value="1"/>
</dbReference>
<comment type="similarity">
    <text evidence="1">Belongs to the HupF/HypC family.</text>
</comment>
<gene>
    <name evidence="3" type="ORF">U7230_10490</name>
</gene>
<dbReference type="SUPFAM" id="SSF159127">
    <property type="entry name" value="HupF/HypC-like"/>
    <property type="match status" value="1"/>
</dbReference>
<dbReference type="PANTHER" id="PTHR35177:SF2">
    <property type="entry name" value="HYDROGENASE MATURATION FACTOR HYBG"/>
    <property type="match status" value="1"/>
</dbReference>
<keyword evidence="4" id="KW-1185">Reference proteome</keyword>
<sequence length="101" mass="10863">MCLAVPARIERLHPNKMATVDLSGVRRQVSVELLDEVREGEWVAVHVGFAIARLDEQEARETLELLRQVAELADLPPAEEEPPPGLPRPAGPAAAKGASGP</sequence>
<protein>
    <submittedName>
        <fullName evidence="3">HypC/HybG/HupF family hydrogenase formation chaperone</fullName>
    </submittedName>
</protein>
<dbReference type="NCBIfam" id="TIGR00074">
    <property type="entry name" value="hypC_hupF"/>
    <property type="match status" value="1"/>
</dbReference>
<evidence type="ECO:0000313" key="3">
    <source>
        <dbReference type="EMBL" id="WRP16518.1"/>
    </source>
</evidence>
<evidence type="ECO:0000256" key="2">
    <source>
        <dbReference type="SAM" id="MobiDB-lite"/>
    </source>
</evidence>